<dbReference type="InterPro" id="IPR010076">
    <property type="entry name" value="BioH"/>
</dbReference>
<organism evidence="6">
    <name type="scientific">hydrothermal vent metagenome</name>
    <dbReference type="NCBI Taxonomy" id="652676"/>
    <lineage>
        <taxon>unclassified sequences</taxon>
        <taxon>metagenomes</taxon>
        <taxon>ecological metagenomes</taxon>
    </lineage>
</organism>
<dbReference type="GO" id="GO:0016020">
    <property type="term" value="C:membrane"/>
    <property type="evidence" value="ECO:0007669"/>
    <property type="project" value="TreeGrafter"/>
</dbReference>
<feature type="domain" description="AB hydrolase-1" evidence="5">
    <location>
        <begin position="8"/>
        <end position="239"/>
    </location>
</feature>
<gene>
    <name evidence="6" type="ORF">MNBD_GAMMA06-1371</name>
</gene>
<dbReference type="InterPro" id="IPR050266">
    <property type="entry name" value="AB_hydrolase_sf"/>
</dbReference>
<name>A0A3B0WIE7_9ZZZZ</name>
<sequence length="252" mass="28222">MPNSVTCVFVHGWAMNSAVWDECIEQLPDWINVVLVDLPGHGSMAEVSADSLDDYVQTLVPLVHRPVLWVGWSLGSLAVLRLAELYPQRVAAALLVASNPCFVRKKNWQCAVDENIFKQFASDLNNNQKKTIRRFLALQVKGLADVMQVVRQLQQGIEARGEASIEALNTGLNILLNTDLRQTLKNIDSPLHWLLGTKDALVPRELASVLEKDFAQKNVTLFEDASHAPFISQRDLFVEKLITVAQEIRSKQ</sequence>
<dbReference type="InterPro" id="IPR029058">
    <property type="entry name" value="AB_hydrolase_fold"/>
</dbReference>
<dbReference type="Pfam" id="PF12697">
    <property type="entry name" value="Abhydrolase_6"/>
    <property type="match status" value="1"/>
</dbReference>
<dbReference type="SUPFAM" id="SSF53474">
    <property type="entry name" value="alpha/beta-Hydrolases"/>
    <property type="match status" value="1"/>
</dbReference>
<dbReference type="NCBIfam" id="TIGR01738">
    <property type="entry name" value="bioH"/>
    <property type="match status" value="1"/>
</dbReference>
<dbReference type="PANTHER" id="PTHR43798:SF31">
    <property type="entry name" value="AB HYDROLASE SUPERFAMILY PROTEIN YCLE"/>
    <property type="match status" value="1"/>
</dbReference>
<protein>
    <submittedName>
        <fullName evidence="6">Biotin synthesis protein BioH</fullName>
    </submittedName>
</protein>
<evidence type="ECO:0000256" key="3">
    <source>
        <dbReference type="ARBA" id="ARBA00022756"/>
    </source>
</evidence>
<dbReference type="Gene3D" id="3.40.50.1820">
    <property type="entry name" value="alpha/beta hydrolase"/>
    <property type="match status" value="1"/>
</dbReference>
<dbReference type="EMBL" id="UOFD01000039">
    <property type="protein sequence ID" value="VAW52083.1"/>
    <property type="molecule type" value="Genomic_DNA"/>
</dbReference>
<evidence type="ECO:0000256" key="2">
    <source>
        <dbReference type="ARBA" id="ARBA00022490"/>
    </source>
</evidence>
<dbReference type="GO" id="GO:0052689">
    <property type="term" value="F:carboxylic ester hydrolase activity"/>
    <property type="evidence" value="ECO:0007669"/>
    <property type="project" value="UniProtKB-KW"/>
</dbReference>
<evidence type="ECO:0000256" key="4">
    <source>
        <dbReference type="ARBA" id="ARBA00022801"/>
    </source>
</evidence>
<keyword evidence="4" id="KW-0378">Hydrolase</keyword>
<evidence type="ECO:0000313" key="6">
    <source>
        <dbReference type="EMBL" id="VAW52083.1"/>
    </source>
</evidence>
<proteinExistence type="predicted"/>
<dbReference type="AlphaFoldDB" id="A0A3B0WIE7"/>
<reference evidence="6" key="1">
    <citation type="submission" date="2018-06" db="EMBL/GenBank/DDBJ databases">
        <authorList>
            <person name="Zhirakovskaya E."/>
        </authorList>
    </citation>
    <scope>NUCLEOTIDE SEQUENCE</scope>
</reference>
<keyword evidence="2" id="KW-0963">Cytoplasm</keyword>
<keyword evidence="1" id="KW-0719">Serine esterase</keyword>
<accession>A0A3B0WIE7</accession>
<evidence type="ECO:0000259" key="5">
    <source>
        <dbReference type="Pfam" id="PF12697"/>
    </source>
</evidence>
<dbReference type="PANTHER" id="PTHR43798">
    <property type="entry name" value="MONOACYLGLYCEROL LIPASE"/>
    <property type="match status" value="1"/>
</dbReference>
<dbReference type="GO" id="GO:0009102">
    <property type="term" value="P:biotin biosynthetic process"/>
    <property type="evidence" value="ECO:0007669"/>
    <property type="project" value="UniProtKB-KW"/>
</dbReference>
<keyword evidence="3" id="KW-0093">Biotin biosynthesis</keyword>
<dbReference type="InterPro" id="IPR000073">
    <property type="entry name" value="AB_hydrolase_1"/>
</dbReference>
<evidence type="ECO:0000256" key="1">
    <source>
        <dbReference type="ARBA" id="ARBA00022487"/>
    </source>
</evidence>